<dbReference type="InterPro" id="IPR018392">
    <property type="entry name" value="LysM"/>
</dbReference>
<feature type="chain" id="PRO_5047345101" evidence="2">
    <location>
        <begin position="39"/>
        <end position="494"/>
    </location>
</feature>
<evidence type="ECO:0000256" key="2">
    <source>
        <dbReference type="SAM" id="SignalP"/>
    </source>
</evidence>
<reference evidence="6" key="1">
    <citation type="journal article" date="2019" name="Int. J. Syst. Evol. Microbiol.">
        <title>The Global Catalogue of Microorganisms (GCM) 10K type strain sequencing project: providing services to taxonomists for standard genome sequencing and annotation.</title>
        <authorList>
            <consortium name="The Broad Institute Genomics Platform"/>
            <consortium name="The Broad Institute Genome Sequencing Center for Infectious Disease"/>
            <person name="Wu L."/>
            <person name="Ma J."/>
        </authorList>
    </citation>
    <scope>NUCLEOTIDE SEQUENCE [LARGE SCALE GENOMIC DNA]</scope>
    <source>
        <strain evidence="6">TISTR 1535</strain>
    </source>
</reference>
<keyword evidence="6" id="KW-1185">Reference proteome</keyword>
<feature type="domain" description="LysM" evidence="4">
    <location>
        <begin position="234"/>
        <end position="279"/>
    </location>
</feature>
<dbReference type="Gene3D" id="2.70.70.10">
    <property type="entry name" value="Glucose Permease (Domain IIA)"/>
    <property type="match status" value="1"/>
</dbReference>
<evidence type="ECO:0000313" key="5">
    <source>
        <dbReference type="EMBL" id="MFD2761320.1"/>
    </source>
</evidence>
<feature type="domain" description="G5" evidence="3">
    <location>
        <begin position="286"/>
        <end position="366"/>
    </location>
</feature>
<evidence type="ECO:0000259" key="4">
    <source>
        <dbReference type="PROSITE" id="PS51782"/>
    </source>
</evidence>
<evidence type="ECO:0000256" key="1">
    <source>
        <dbReference type="ARBA" id="ARBA00022729"/>
    </source>
</evidence>
<dbReference type="PROSITE" id="PS51109">
    <property type="entry name" value="G5"/>
    <property type="match status" value="1"/>
</dbReference>
<dbReference type="PROSITE" id="PS51782">
    <property type="entry name" value="LYSM"/>
    <property type="match status" value="1"/>
</dbReference>
<evidence type="ECO:0000259" key="3">
    <source>
        <dbReference type="PROSITE" id="PS51109"/>
    </source>
</evidence>
<dbReference type="SMART" id="SM01208">
    <property type="entry name" value="G5"/>
    <property type="match status" value="1"/>
</dbReference>
<organism evidence="5 6">
    <name type="scientific">Lentibacillus juripiscarius</name>
    <dbReference type="NCBI Taxonomy" id="257446"/>
    <lineage>
        <taxon>Bacteria</taxon>
        <taxon>Bacillati</taxon>
        <taxon>Bacillota</taxon>
        <taxon>Bacilli</taxon>
        <taxon>Bacillales</taxon>
        <taxon>Bacillaceae</taxon>
        <taxon>Lentibacillus</taxon>
    </lineage>
</organism>
<dbReference type="SMART" id="SM00257">
    <property type="entry name" value="LysM"/>
    <property type="match status" value="1"/>
</dbReference>
<dbReference type="SUPFAM" id="SSF54106">
    <property type="entry name" value="LysM domain"/>
    <property type="match status" value="1"/>
</dbReference>
<dbReference type="Gene3D" id="2.20.230.10">
    <property type="entry name" value="Resuscitation-promoting factor rpfb"/>
    <property type="match status" value="1"/>
</dbReference>
<dbReference type="PANTHER" id="PTHR21666:SF270">
    <property type="entry name" value="MUREIN HYDROLASE ACTIVATOR ENVC"/>
    <property type="match status" value="1"/>
</dbReference>
<accession>A0ABW5V9M0</accession>
<gene>
    <name evidence="5" type="ORF">ACFSUO_10090</name>
</gene>
<dbReference type="PANTHER" id="PTHR21666">
    <property type="entry name" value="PEPTIDASE-RELATED"/>
    <property type="match status" value="1"/>
</dbReference>
<proteinExistence type="predicted"/>
<dbReference type="RefSeq" id="WP_382393699.1">
    <property type="nucleotide sequence ID" value="NZ_JBHUNA010000021.1"/>
</dbReference>
<dbReference type="InterPro" id="IPR036779">
    <property type="entry name" value="LysM_dom_sf"/>
</dbReference>
<dbReference type="InterPro" id="IPR016047">
    <property type="entry name" value="M23ase_b-sheet_dom"/>
</dbReference>
<protein>
    <submittedName>
        <fullName evidence="5">Peptidoglycan DD-metalloendopeptidase family protein</fullName>
    </submittedName>
</protein>
<name>A0ABW5V9M0_9BACI</name>
<dbReference type="Pfam" id="PF01551">
    <property type="entry name" value="Peptidase_M23"/>
    <property type="match status" value="1"/>
</dbReference>
<dbReference type="SUPFAM" id="SSF51261">
    <property type="entry name" value="Duplicated hybrid motif"/>
    <property type="match status" value="1"/>
</dbReference>
<dbReference type="Pfam" id="PF01476">
    <property type="entry name" value="LysM"/>
    <property type="match status" value="1"/>
</dbReference>
<keyword evidence="1 2" id="KW-0732">Signal</keyword>
<evidence type="ECO:0000313" key="6">
    <source>
        <dbReference type="Proteomes" id="UP001597502"/>
    </source>
</evidence>
<dbReference type="Pfam" id="PF07501">
    <property type="entry name" value="G5"/>
    <property type="match status" value="1"/>
</dbReference>
<dbReference type="Gene3D" id="3.10.350.10">
    <property type="entry name" value="LysM domain"/>
    <property type="match status" value="1"/>
</dbReference>
<dbReference type="EMBL" id="JBHUNA010000021">
    <property type="protein sequence ID" value="MFD2761320.1"/>
    <property type="molecule type" value="Genomic_DNA"/>
</dbReference>
<dbReference type="Proteomes" id="UP001597502">
    <property type="component" value="Unassembled WGS sequence"/>
</dbReference>
<dbReference type="CDD" id="cd12797">
    <property type="entry name" value="M23_peptidase"/>
    <property type="match status" value="1"/>
</dbReference>
<dbReference type="InterPro" id="IPR011055">
    <property type="entry name" value="Dup_hybrid_motif"/>
</dbReference>
<sequence length="494" mass="54312">MFNRKKQPHRPPGKLHMLTKIAVMTCLGLSLTFTTAYAEEDGALEKIYHVYVDGKHVGKVNDKTAIQNLMETKVEKKKEKFDNSSLSIGENVSLVPERVFDPSYDNSGVSTYLKDELSVKAEAVELKIGDSQVGYFKDEKTAKQTLKAYKAKFVDEGTLDKLTPKKQEDEDGYSLETLVNEQKDADDLGAGESMITDVTLSENVSLSEDKAVPSNILTKKQGVKKLQKGTLADKVHQISEGEALVEVAKKYDLTLDKLLDLNEGLKESSVLQIGQELHVTDYQPFVDVIVNKETKVKETIDYETKVVKSDDLYKGEEEVKQQGAEGQSVVHYSLETHNGSVTDRNMVEEKTTKESVKKIIVKGTKVVPSRGTGSLHWPAVGGHVSSNMGMRWGSMHKGMDIAGPSSRTIQAADNGTVVSAGWDSGGYGNKIVINHNNGMRTVYAHLASINVSPGQTVEKGRKIGVMGSTGNSTGTHLHFEVYKHGSLQNPQKYF</sequence>
<dbReference type="InterPro" id="IPR050570">
    <property type="entry name" value="Cell_wall_metabolism_enzyme"/>
</dbReference>
<comment type="caution">
    <text evidence="5">The sequence shown here is derived from an EMBL/GenBank/DDBJ whole genome shotgun (WGS) entry which is preliminary data.</text>
</comment>
<feature type="signal peptide" evidence="2">
    <location>
        <begin position="1"/>
        <end position="38"/>
    </location>
</feature>
<dbReference type="InterPro" id="IPR011098">
    <property type="entry name" value="G5_dom"/>
</dbReference>